<dbReference type="AlphaFoldDB" id="A0A2W5SAE4"/>
<accession>A0A2W5SAE4</accession>
<dbReference type="EMBL" id="QFQS01000004">
    <property type="protein sequence ID" value="PZQ96115.1"/>
    <property type="molecule type" value="Genomic_DNA"/>
</dbReference>
<evidence type="ECO:0000313" key="2">
    <source>
        <dbReference type="Proteomes" id="UP000248975"/>
    </source>
</evidence>
<organism evidence="1 2">
    <name type="scientific">Cereibacter sphaeroides</name>
    <name type="common">Rhodobacter sphaeroides</name>
    <dbReference type="NCBI Taxonomy" id="1063"/>
    <lineage>
        <taxon>Bacteria</taxon>
        <taxon>Pseudomonadati</taxon>
        <taxon>Pseudomonadota</taxon>
        <taxon>Alphaproteobacteria</taxon>
        <taxon>Rhodobacterales</taxon>
        <taxon>Paracoccaceae</taxon>
        <taxon>Cereibacter</taxon>
    </lineage>
</organism>
<proteinExistence type="predicted"/>
<dbReference type="Proteomes" id="UP000248975">
    <property type="component" value="Unassembled WGS sequence"/>
</dbReference>
<comment type="caution">
    <text evidence="1">The sequence shown here is derived from an EMBL/GenBank/DDBJ whole genome shotgun (WGS) entry which is preliminary data.</text>
</comment>
<reference evidence="1 2" key="1">
    <citation type="submission" date="2017-08" db="EMBL/GenBank/DDBJ databases">
        <title>Infants hospitalized years apart are colonized by the same room-sourced microbial strains.</title>
        <authorList>
            <person name="Brooks B."/>
            <person name="Olm M.R."/>
            <person name="Firek B.A."/>
            <person name="Baker R."/>
            <person name="Thomas B.C."/>
            <person name="Morowitz M.J."/>
            <person name="Banfield J.F."/>
        </authorList>
    </citation>
    <scope>NUCLEOTIDE SEQUENCE [LARGE SCALE GENOMIC DNA]</scope>
    <source>
        <strain evidence="1">S2_003_000_R2_11</strain>
    </source>
</reference>
<sequence length="135" mass="14869">MKDKTEKLEARKTDLADKLANADAPAALQHGWALCERIGQLYEPLQDGESGSQAAETFRPLIDQVMLVPDNGELAIVLRGDLDATLRFAAGEKNHDFLSEVETCTTCYPPGSLAAGTRNRRYLRLVERQIPELSA</sequence>
<protein>
    <submittedName>
        <fullName evidence="1">Uncharacterized protein</fullName>
    </submittedName>
</protein>
<evidence type="ECO:0000313" key="1">
    <source>
        <dbReference type="EMBL" id="PZQ96115.1"/>
    </source>
</evidence>
<name>A0A2W5SAE4_CERSP</name>
<gene>
    <name evidence="1" type="ORF">DI533_16880</name>
</gene>